<dbReference type="GO" id="GO:0046872">
    <property type="term" value="F:metal ion binding"/>
    <property type="evidence" value="ECO:0007669"/>
    <property type="project" value="UniProtKB-KW"/>
</dbReference>
<keyword evidence="5" id="KW-1185">Reference proteome</keyword>
<organism evidence="4 5">
    <name type="scientific">Aureliella helgolandensis</name>
    <dbReference type="NCBI Taxonomy" id="2527968"/>
    <lineage>
        <taxon>Bacteria</taxon>
        <taxon>Pseudomonadati</taxon>
        <taxon>Planctomycetota</taxon>
        <taxon>Planctomycetia</taxon>
        <taxon>Pirellulales</taxon>
        <taxon>Pirellulaceae</taxon>
        <taxon>Aureliella</taxon>
    </lineage>
</organism>
<evidence type="ECO:0000313" key="5">
    <source>
        <dbReference type="Proteomes" id="UP000318017"/>
    </source>
</evidence>
<dbReference type="Pfam" id="PF06778">
    <property type="entry name" value="Chlor_dismutase"/>
    <property type="match status" value="1"/>
</dbReference>
<sequence length="281" mass="31545">MSAPVRPSNLPDPSIEPSSGWHCTHMFYSLDRQVLSQLTKEQQRSGAEELEQILCPQADHATLRMQSFIVSGHKADFGMLMFDTDPLKIDAVHQRLLASTLGPALKAVYSFVSFTEISEYVPSPEQYAERLKLGGEDTESPAFAAKVAAYEKRLPMMNRQRLTPELPDWPSMCFYPMNKSRVVGANWFTTPYSARNSMMAEHAQSGMAFAGRATQVITVSVGVDDWEWGVTLWARNPDYLKDIVYKMRFDEASAKYGEFGQFFVGYVADGKRIAEHCCIGA</sequence>
<proteinExistence type="predicted"/>
<protein>
    <submittedName>
        <fullName evidence="4">Putative heme peroxidase</fullName>
    </submittedName>
</protein>
<dbReference type="NCBIfam" id="NF008913">
    <property type="entry name" value="PRK12276.1"/>
    <property type="match status" value="1"/>
</dbReference>
<keyword evidence="3" id="KW-0408">Iron</keyword>
<keyword evidence="4" id="KW-0575">Peroxidase</keyword>
<name>A0A518G7A1_9BACT</name>
<evidence type="ECO:0000313" key="4">
    <source>
        <dbReference type="EMBL" id="QDV24459.1"/>
    </source>
</evidence>
<dbReference type="KEGG" id="ahel:Q31a_27770"/>
<dbReference type="Proteomes" id="UP000318017">
    <property type="component" value="Chromosome"/>
</dbReference>
<dbReference type="PANTHER" id="PTHR36843:SF1">
    <property type="entry name" value="COPROHEME DECARBOXYLASE"/>
    <property type="match status" value="1"/>
</dbReference>
<dbReference type="Gene3D" id="3.30.70.1030">
    <property type="entry name" value="Apc35880, domain 1"/>
    <property type="match status" value="2"/>
</dbReference>
<dbReference type="InterPro" id="IPR010644">
    <property type="entry name" value="ChdC/CLD"/>
</dbReference>
<evidence type="ECO:0000256" key="3">
    <source>
        <dbReference type="ARBA" id="ARBA00023004"/>
    </source>
</evidence>
<reference evidence="4 5" key="1">
    <citation type="submission" date="2019-02" db="EMBL/GenBank/DDBJ databases">
        <title>Deep-cultivation of Planctomycetes and their phenomic and genomic characterization uncovers novel biology.</title>
        <authorList>
            <person name="Wiegand S."/>
            <person name="Jogler M."/>
            <person name="Boedeker C."/>
            <person name="Pinto D."/>
            <person name="Vollmers J."/>
            <person name="Rivas-Marin E."/>
            <person name="Kohn T."/>
            <person name="Peeters S.H."/>
            <person name="Heuer A."/>
            <person name="Rast P."/>
            <person name="Oberbeckmann S."/>
            <person name="Bunk B."/>
            <person name="Jeske O."/>
            <person name="Meyerdierks A."/>
            <person name="Storesund J.E."/>
            <person name="Kallscheuer N."/>
            <person name="Luecker S."/>
            <person name="Lage O.M."/>
            <person name="Pohl T."/>
            <person name="Merkel B.J."/>
            <person name="Hornburger P."/>
            <person name="Mueller R.-W."/>
            <person name="Bruemmer F."/>
            <person name="Labrenz M."/>
            <person name="Spormann A.M."/>
            <person name="Op den Camp H."/>
            <person name="Overmann J."/>
            <person name="Amann R."/>
            <person name="Jetten M.S.M."/>
            <person name="Mascher T."/>
            <person name="Medema M.H."/>
            <person name="Devos D.P."/>
            <person name="Kaster A.-K."/>
            <person name="Ovreas L."/>
            <person name="Rohde M."/>
            <person name="Galperin M.Y."/>
            <person name="Jogler C."/>
        </authorList>
    </citation>
    <scope>NUCLEOTIDE SEQUENCE [LARGE SCALE GENOMIC DNA]</scope>
    <source>
        <strain evidence="4 5">Q31a</strain>
    </source>
</reference>
<dbReference type="RefSeq" id="WP_197356785.1">
    <property type="nucleotide sequence ID" value="NZ_CP036298.1"/>
</dbReference>
<keyword evidence="1" id="KW-0349">Heme</keyword>
<accession>A0A518G7A1</accession>
<dbReference type="SUPFAM" id="SSF54909">
    <property type="entry name" value="Dimeric alpha+beta barrel"/>
    <property type="match status" value="1"/>
</dbReference>
<evidence type="ECO:0000256" key="2">
    <source>
        <dbReference type="ARBA" id="ARBA00022723"/>
    </source>
</evidence>
<dbReference type="GO" id="GO:0004601">
    <property type="term" value="F:peroxidase activity"/>
    <property type="evidence" value="ECO:0007669"/>
    <property type="project" value="UniProtKB-KW"/>
</dbReference>
<dbReference type="GO" id="GO:0020037">
    <property type="term" value="F:heme binding"/>
    <property type="evidence" value="ECO:0007669"/>
    <property type="project" value="InterPro"/>
</dbReference>
<gene>
    <name evidence="4" type="ORF">Q31a_27770</name>
</gene>
<evidence type="ECO:0000256" key="1">
    <source>
        <dbReference type="ARBA" id="ARBA00022617"/>
    </source>
</evidence>
<dbReference type="EMBL" id="CP036298">
    <property type="protein sequence ID" value="QDV24459.1"/>
    <property type="molecule type" value="Genomic_DNA"/>
</dbReference>
<keyword evidence="2" id="KW-0479">Metal-binding</keyword>
<keyword evidence="4" id="KW-0560">Oxidoreductase</keyword>
<dbReference type="InterPro" id="IPR011008">
    <property type="entry name" value="Dimeric_a/b-barrel"/>
</dbReference>
<dbReference type="PANTHER" id="PTHR36843">
    <property type="entry name" value="HEME-DEPENDENT PEROXIDASE YWFI-RELATED"/>
    <property type="match status" value="1"/>
</dbReference>
<dbReference type="AlphaFoldDB" id="A0A518G7A1"/>